<dbReference type="Pfam" id="PF00950">
    <property type="entry name" value="ABC-3"/>
    <property type="match status" value="1"/>
</dbReference>
<gene>
    <name evidence="8" type="ORF">FHS81_001013</name>
</gene>
<evidence type="ECO:0000256" key="2">
    <source>
        <dbReference type="ARBA" id="ARBA00008034"/>
    </source>
</evidence>
<evidence type="ECO:0000256" key="5">
    <source>
        <dbReference type="ARBA" id="ARBA00023136"/>
    </source>
</evidence>
<accession>A0A7W5Z2J2</accession>
<dbReference type="InterPro" id="IPR001626">
    <property type="entry name" value="ABC_TroCD"/>
</dbReference>
<evidence type="ECO:0000313" key="9">
    <source>
        <dbReference type="Proteomes" id="UP000537592"/>
    </source>
</evidence>
<feature type="transmembrane region" description="Helical" evidence="7">
    <location>
        <begin position="204"/>
        <end position="227"/>
    </location>
</feature>
<dbReference type="GO" id="GO:0010043">
    <property type="term" value="P:response to zinc ion"/>
    <property type="evidence" value="ECO:0007669"/>
    <property type="project" value="TreeGrafter"/>
</dbReference>
<evidence type="ECO:0000313" key="8">
    <source>
        <dbReference type="EMBL" id="MBB3808943.1"/>
    </source>
</evidence>
<evidence type="ECO:0000256" key="7">
    <source>
        <dbReference type="SAM" id="Phobius"/>
    </source>
</evidence>
<organism evidence="8 9">
    <name type="scientific">Pseudochelatococcus contaminans</name>
    <dbReference type="NCBI Taxonomy" id="1538103"/>
    <lineage>
        <taxon>Bacteria</taxon>
        <taxon>Pseudomonadati</taxon>
        <taxon>Pseudomonadota</taxon>
        <taxon>Alphaproteobacteria</taxon>
        <taxon>Hyphomicrobiales</taxon>
        <taxon>Chelatococcaceae</taxon>
        <taxon>Pseudochelatococcus</taxon>
    </lineage>
</organism>
<dbReference type="RefSeq" id="WP_183750960.1">
    <property type="nucleotide sequence ID" value="NZ_JACICC010000002.1"/>
</dbReference>
<feature type="transmembrane region" description="Helical" evidence="7">
    <location>
        <begin position="234"/>
        <end position="255"/>
    </location>
</feature>
<dbReference type="GO" id="GO:0055085">
    <property type="term" value="P:transmembrane transport"/>
    <property type="evidence" value="ECO:0007669"/>
    <property type="project" value="InterPro"/>
</dbReference>
<keyword evidence="4 7" id="KW-1133">Transmembrane helix</keyword>
<keyword evidence="3 6" id="KW-0812">Transmembrane</keyword>
<feature type="transmembrane region" description="Helical" evidence="7">
    <location>
        <begin position="140"/>
        <end position="160"/>
    </location>
</feature>
<feature type="transmembrane region" description="Helical" evidence="7">
    <location>
        <begin position="102"/>
        <end position="120"/>
    </location>
</feature>
<dbReference type="PANTHER" id="PTHR30477">
    <property type="entry name" value="ABC-TRANSPORTER METAL-BINDING PROTEIN"/>
    <property type="match status" value="1"/>
</dbReference>
<evidence type="ECO:0000256" key="1">
    <source>
        <dbReference type="ARBA" id="ARBA00004141"/>
    </source>
</evidence>
<evidence type="ECO:0000256" key="6">
    <source>
        <dbReference type="RuleBase" id="RU003943"/>
    </source>
</evidence>
<feature type="transmembrane region" description="Helical" evidence="7">
    <location>
        <begin position="261"/>
        <end position="280"/>
    </location>
</feature>
<dbReference type="AlphaFoldDB" id="A0A7W5Z2J2"/>
<feature type="transmembrane region" description="Helical" evidence="7">
    <location>
        <begin position="20"/>
        <end position="40"/>
    </location>
</feature>
<keyword evidence="9" id="KW-1185">Reference proteome</keyword>
<keyword evidence="6" id="KW-0813">Transport</keyword>
<reference evidence="8 9" key="1">
    <citation type="submission" date="2020-08" db="EMBL/GenBank/DDBJ databases">
        <title>Genomic Encyclopedia of Type Strains, Phase IV (KMG-IV): sequencing the most valuable type-strain genomes for metagenomic binning, comparative biology and taxonomic classification.</title>
        <authorList>
            <person name="Goeker M."/>
        </authorList>
    </citation>
    <scope>NUCLEOTIDE SEQUENCE [LARGE SCALE GENOMIC DNA]</scope>
    <source>
        <strain evidence="8 9">DSM 28760</strain>
    </source>
</reference>
<dbReference type="Proteomes" id="UP000537592">
    <property type="component" value="Unassembled WGS sequence"/>
</dbReference>
<comment type="similarity">
    <text evidence="2 6">Belongs to the ABC-3 integral membrane protein family.</text>
</comment>
<evidence type="ECO:0000256" key="3">
    <source>
        <dbReference type="ARBA" id="ARBA00022692"/>
    </source>
</evidence>
<name>A0A7W5Z2J2_9HYPH</name>
<dbReference type="EMBL" id="JACICC010000002">
    <property type="protein sequence ID" value="MBB3808943.1"/>
    <property type="molecule type" value="Genomic_DNA"/>
</dbReference>
<proteinExistence type="inferred from homology"/>
<dbReference type="SUPFAM" id="SSF81345">
    <property type="entry name" value="ABC transporter involved in vitamin B12 uptake, BtuC"/>
    <property type="match status" value="1"/>
</dbReference>
<protein>
    <submittedName>
        <fullName evidence="8">Zinc/manganese transport system permease protein</fullName>
    </submittedName>
</protein>
<evidence type="ECO:0000256" key="4">
    <source>
        <dbReference type="ARBA" id="ARBA00022989"/>
    </source>
</evidence>
<comment type="subcellular location">
    <subcellularLocation>
        <location evidence="6">Cell membrane</location>
        <topology evidence="6">Multi-pass membrane protein</topology>
    </subcellularLocation>
    <subcellularLocation>
        <location evidence="1">Membrane</location>
        <topology evidence="1">Multi-pass membrane protein</topology>
    </subcellularLocation>
</comment>
<comment type="caution">
    <text evidence="8">The sequence shown here is derived from an EMBL/GenBank/DDBJ whole genome shotgun (WGS) entry which is preliminary data.</text>
</comment>
<keyword evidence="5 7" id="KW-0472">Membrane</keyword>
<dbReference type="PANTHER" id="PTHR30477:SF13">
    <property type="entry name" value="IRON TRANSPORT SYSTEM MEMBRANE PROTEIN HI_0360-RELATED"/>
    <property type="match status" value="1"/>
</dbReference>
<feature type="transmembrane region" description="Helical" evidence="7">
    <location>
        <begin position="73"/>
        <end position="90"/>
    </location>
</feature>
<feature type="transmembrane region" description="Helical" evidence="7">
    <location>
        <begin position="172"/>
        <end position="198"/>
    </location>
</feature>
<dbReference type="GO" id="GO:0043190">
    <property type="term" value="C:ATP-binding cassette (ABC) transporter complex"/>
    <property type="evidence" value="ECO:0007669"/>
    <property type="project" value="InterPro"/>
</dbReference>
<sequence>MMLYDALIAPFVEYGFMRRALAGCLALSFGGGPLGVLLVLRRMSLMGDALAHAILPGAAIGFLVAGLSLVAMTIGGVATGLAVAVLAGLVSRATPLREDASFAAFYLISLGLGVLIVSMRGSSVDLLHVLFGSVLALDDAALLLIVSISTVTLIVLAIIYRPLIIECLDPGFLRAVGGFGPVGLGSVVHVTFIALVVFNLVGGFQALGTLMVVGLIMLPAVAARFWFQSAPGQMAIAIVFGIVASVAGLLASYHWHAPASSAIILAAGGLYILSVVAGRFDSLAASLITLRHRAG</sequence>
<dbReference type="InterPro" id="IPR037294">
    <property type="entry name" value="ABC_BtuC-like"/>
</dbReference>